<dbReference type="InterPro" id="IPR036188">
    <property type="entry name" value="FAD/NAD-bd_sf"/>
</dbReference>
<sequence>MGEDSYDVVVIGCGMAGLAAGVRAAELGRDVAILEKAPEDRRGGQTQFSESFRVPSAAADLSEYGYEFAVDDYTVDDFYDDIMDKTKGRADPELARTLVENAPETIEWLTDHGVSWDMEPLAVGYVAGRTWCDGRELVATLIDRAREHSADVFYEADVERIRRDDTAVTGVEAMIGDERQDVQCGAVVLACGGYESSSERRARYMGAGFDDMKVRGSRYNTGGGIDAALDAGAAATGQWSGAHMALIDANAPNVEGGANRVDGYQYGVILNTNGERFVDEGQDARAHTYAKFGREVFQQPDHRAYIVVDDPINDLVRATGPSEPVTAESFDALVEQLAIDQERALDTLERYNEACNPDEFVPEVLDGNAATDVTPPKTNWALPIDNPPYYAYAITGGITFTFGGIEITPRAEAVDGRGRVVPGLYAAGNSTGGLFHHNYPGGTGLMNAAVYGKLAAESADEYLGA</sequence>
<comment type="caution">
    <text evidence="6">The sequence shown here is derived from an EMBL/GenBank/DDBJ whole genome shotgun (WGS) entry which is preliminary data.</text>
</comment>
<evidence type="ECO:0000313" key="6">
    <source>
        <dbReference type="EMBL" id="MFC7318808.1"/>
    </source>
</evidence>
<evidence type="ECO:0000256" key="1">
    <source>
        <dbReference type="ARBA" id="ARBA00001974"/>
    </source>
</evidence>
<dbReference type="AlphaFoldDB" id="A0ABD6AG46"/>
<dbReference type="GeneID" id="79317004"/>
<dbReference type="SUPFAM" id="SSF51905">
    <property type="entry name" value="FAD/NAD(P)-binding domain"/>
    <property type="match status" value="1"/>
</dbReference>
<evidence type="ECO:0000259" key="5">
    <source>
        <dbReference type="Pfam" id="PF00890"/>
    </source>
</evidence>
<dbReference type="SUPFAM" id="SSF56425">
    <property type="entry name" value="Succinate dehydrogenase/fumarate reductase flavoprotein, catalytic domain"/>
    <property type="match status" value="1"/>
</dbReference>
<feature type="domain" description="FAD-dependent oxidoreductase 2 FAD-binding" evidence="5">
    <location>
        <begin position="7"/>
        <end position="442"/>
    </location>
</feature>
<gene>
    <name evidence="6" type="primary">tcuA</name>
    <name evidence="6" type="ORF">ACFQPE_18685</name>
</gene>
<dbReference type="Pfam" id="PF00890">
    <property type="entry name" value="FAD_binding_2"/>
    <property type="match status" value="1"/>
</dbReference>
<keyword evidence="7" id="KW-1185">Reference proteome</keyword>
<dbReference type="InterPro" id="IPR003953">
    <property type="entry name" value="FAD-dep_OxRdtase_2_FAD-bd"/>
</dbReference>
<proteinExistence type="predicted"/>
<keyword evidence="4" id="KW-0560">Oxidoreductase</keyword>
<dbReference type="RefSeq" id="WP_276306356.1">
    <property type="nucleotide sequence ID" value="NZ_CP119993.1"/>
</dbReference>
<dbReference type="InterPro" id="IPR050315">
    <property type="entry name" value="FAD-oxidoreductase_2"/>
</dbReference>
<dbReference type="Gene3D" id="3.50.50.60">
    <property type="entry name" value="FAD/NAD(P)-binding domain"/>
    <property type="match status" value="1"/>
</dbReference>
<keyword evidence="2" id="KW-0285">Flavoprotein</keyword>
<accession>A0ABD6AG46</accession>
<dbReference type="EMBL" id="JBHTBF010000003">
    <property type="protein sequence ID" value="MFC7318808.1"/>
    <property type="molecule type" value="Genomic_DNA"/>
</dbReference>
<protein>
    <submittedName>
        <fullName evidence="6">FAD-dependent tricarballylate dehydrogenase TcuA</fullName>
    </submittedName>
</protein>
<name>A0ABD6AG46_9EURY</name>
<dbReference type="Gene3D" id="3.90.700.10">
    <property type="entry name" value="Succinate dehydrogenase/fumarate reductase flavoprotein, catalytic domain"/>
    <property type="match status" value="1"/>
</dbReference>
<dbReference type="PANTHER" id="PTHR43400:SF7">
    <property type="entry name" value="FAD-DEPENDENT OXIDOREDUCTASE 2 FAD BINDING DOMAIN-CONTAINING PROTEIN"/>
    <property type="match status" value="1"/>
</dbReference>
<evidence type="ECO:0000256" key="4">
    <source>
        <dbReference type="ARBA" id="ARBA00023002"/>
    </source>
</evidence>
<dbReference type="Proteomes" id="UP001596547">
    <property type="component" value="Unassembled WGS sequence"/>
</dbReference>
<evidence type="ECO:0000313" key="7">
    <source>
        <dbReference type="Proteomes" id="UP001596547"/>
    </source>
</evidence>
<reference evidence="6 7" key="1">
    <citation type="journal article" date="2019" name="Int. J. Syst. Evol. Microbiol.">
        <title>The Global Catalogue of Microorganisms (GCM) 10K type strain sequencing project: providing services to taxonomists for standard genome sequencing and annotation.</title>
        <authorList>
            <consortium name="The Broad Institute Genomics Platform"/>
            <consortium name="The Broad Institute Genome Sequencing Center for Infectious Disease"/>
            <person name="Wu L."/>
            <person name="Ma J."/>
        </authorList>
    </citation>
    <scope>NUCLEOTIDE SEQUENCE [LARGE SCALE GENOMIC DNA]</scope>
    <source>
        <strain evidence="6 7">PSR21</strain>
    </source>
</reference>
<dbReference type="PRINTS" id="PR00411">
    <property type="entry name" value="PNDRDTASEI"/>
</dbReference>
<dbReference type="GO" id="GO:0016491">
    <property type="term" value="F:oxidoreductase activity"/>
    <property type="evidence" value="ECO:0007669"/>
    <property type="project" value="UniProtKB-KW"/>
</dbReference>
<comment type="cofactor">
    <cofactor evidence="1">
        <name>FAD</name>
        <dbReference type="ChEBI" id="CHEBI:57692"/>
    </cofactor>
</comment>
<keyword evidence="3" id="KW-0274">FAD</keyword>
<dbReference type="InterPro" id="IPR027477">
    <property type="entry name" value="Succ_DH/fumarate_Rdtase_cat_sf"/>
</dbReference>
<evidence type="ECO:0000256" key="3">
    <source>
        <dbReference type="ARBA" id="ARBA00022827"/>
    </source>
</evidence>
<evidence type="ECO:0000256" key="2">
    <source>
        <dbReference type="ARBA" id="ARBA00022630"/>
    </source>
</evidence>
<dbReference type="PANTHER" id="PTHR43400">
    <property type="entry name" value="FUMARATE REDUCTASE"/>
    <property type="match status" value="1"/>
</dbReference>
<organism evidence="6 7">
    <name type="scientific">Halomarina halobia</name>
    <dbReference type="NCBI Taxonomy" id="3033386"/>
    <lineage>
        <taxon>Archaea</taxon>
        <taxon>Methanobacteriati</taxon>
        <taxon>Methanobacteriota</taxon>
        <taxon>Stenosarchaea group</taxon>
        <taxon>Halobacteria</taxon>
        <taxon>Halobacteriales</taxon>
        <taxon>Natronomonadaceae</taxon>
        <taxon>Halomarina</taxon>
    </lineage>
</organism>
<dbReference type="NCBIfam" id="NF006130">
    <property type="entry name" value="PRK08274.1"/>
    <property type="match status" value="1"/>
</dbReference>